<gene>
    <name evidence="3" type="ORF">TCIL3000_2_1460</name>
</gene>
<sequence>MQDELLEEKLVEERRLQDELLEEKLAEERELQGQLLQEKLQEERVMHERILKDLLLSKNGGSTVERSDTVLNDGGANSISPAAGISPVLHFSVIPFPGGDGRGFRESRDAAQGEMVSSGLSSEGVLQRGYDPVLRAGGDGTDLTGSSRGTKPPAVHPVTNVDDVVVASPKHTDPPGRVLPVDGKHIAAAPSVRGGYSNDCLSSVADVASNEVNKSLAAGAIVPDGGGGPSSFVAARSEDFTVVTYHHMKFCGDNWNEVLEQKRDEFFYIFDKEICSVLNLPRGSVENIKLGTDGLSVSFGVRHSNLLPKDEVDNLLATCEFPGLWKLYKPKKRPPLLAALDGRKDVSACPLSGSFSRYWNSAGVRDLSPRSFPESGVRSDADGSKLGTGATSSEGVVCNLYRVGFVGGFWSGVIDKRFSIAVDCFMRDAAAEGLSPRNVERVVSMDSGNVVFSVWVEHAPSLSQGEVCKVLDHAPFPSMWKLYDSLVNEGVVGRTTTLHRVGLVGTEWARVTNDKLVKEVFIQDVAEALNVSPEDINISECCVSDKLVVGFYVSHSPALTEVDIDDMLAHAPLSRVWGLCQSPRSQSWQTVRVKGLSVRSRSCLPSADTSQTFTLRGDSPSSRGGGPWLTTPLNRRSGARHQWHLAPLSGMGAPSSLVGQNIRGQGSEAVQNATDRSPDPSCYTTQPVTISAEMRGCKVSPRSAAGKHEHRRRKGSSPGSISSARTLLPRVDLLEVGELLALMRQRNSRDDNVYLPSLSTGLRGSGRADYGVRRYMRRK</sequence>
<reference evidence="3" key="1">
    <citation type="journal article" date="2012" name="Proc. Natl. Acad. Sci. U.S.A.">
        <title>Antigenic diversity is generated by distinct evolutionary mechanisms in African trypanosome species.</title>
        <authorList>
            <person name="Jackson A.P."/>
            <person name="Berry A."/>
            <person name="Aslett M."/>
            <person name="Allison H.C."/>
            <person name="Burton P."/>
            <person name="Vavrova-Anderson J."/>
            <person name="Brown R."/>
            <person name="Browne H."/>
            <person name="Corton N."/>
            <person name="Hauser H."/>
            <person name="Gamble J."/>
            <person name="Gilderthorp R."/>
            <person name="Marcello L."/>
            <person name="McQuillan J."/>
            <person name="Otto T.D."/>
            <person name="Quail M.A."/>
            <person name="Sanders M.J."/>
            <person name="van Tonder A."/>
            <person name="Ginger M.L."/>
            <person name="Field M.C."/>
            <person name="Barry J.D."/>
            <person name="Hertz-Fowler C."/>
            <person name="Berriman M."/>
        </authorList>
    </citation>
    <scope>NUCLEOTIDE SEQUENCE</scope>
    <source>
        <strain evidence="3">IL3000</strain>
    </source>
</reference>
<dbReference type="VEuPathDB" id="TriTrypDB:TcIL3000_2_1460"/>
<feature type="region of interest" description="Disordered" evidence="1">
    <location>
        <begin position="137"/>
        <end position="157"/>
    </location>
</feature>
<dbReference type="EMBL" id="HE575315">
    <property type="protein sequence ID" value="CCC89568.1"/>
    <property type="molecule type" value="Genomic_DNA"/>
</dbReference>
<dbReference type="Pfam" id="PF23398">
    <property type="entry name" value="FAZ1_cons"/>
    <property type="match status" value="3"/>
</dbReference>
<proteinExistence type="predicted"/>
<feature type="domain" description="Flagellar attachment zone protein 1 conserved" evidence="2">
    <location>
        <begin position="495"/>
        <end position="581"/>
    </location>
</feature>
<dbReference type="InterPro" id="IPR056614">
    <property type="entry name" value="FAZ1_cons"/>
</dbReference>
<protein>
    <recommendedName>
        <fullName evidence="2">Flagellar attachment zone protein 1 conserved domain-containing protein</fullName>
    </recommendedName>
</protein>
<feature type="region of interest" description="Disordered" evidence="1">
    <location>
        <begin position="608"/>
        <end position="634"/>
    </location>
</feature>
<organism evidence="3">
    <name type="scientific">Trypanosoma congolense (strain IL3000)</name>
    <dbReference type="NCBI Taxonomy" id="1068625"/>
    <lineage>
        <taxon>Eukaryota</taxon>
        <taxon>Discoba</taxon>
        <taxon>Euglenozoa</taxon>
        <taxon>Kinetoplastea</taxon>
        <taxon>Metakinetoplastina</taxon>
        <taxon>Trypanosomatida</taxon>
        <taxon>Trypanosomatidae</taxon>
        <taxon>Trypanosoma</taxon>
        <taxon>Nannomonas</taxon>
    </lineage>
</organism>
<evidence type="ECO:0000313" key="3">
    <source>
        <dbReference type="EMBL" id="CCC89568.1"/>
    </source>
</evidence>
<feature type="domain" description="Flagellar attachment zone protein 1 conserved" evidence="2">
    <location>
        <begin position="241"/>
        <end position="330"/>
    </location>
</feature>
<dbReference type="PANTHER" id="PTHR47121:SF2">
    <property type="entry name" value="THYLAKOID LUMENAL PROTEIN TL20.3, CHLOROPLASTIC"/>
    <property type="match status" value="1"/>
</dbReference>
<evidence type="ECO:0000259" key="2">
    <source>
        <dbReference type="Pfam" id="PF23398"/>
    </source>
</evidence>
<name>G0UJL5_TRYCI</name>
<feature type="domain" description="Flagellar attachment zone protein 1 conserved" evidence="2">
    <location>
        <begin position="400"/>
        <end position="485"/>
    </location>
</feature>
<feature type="region of interest" description="Disordered" evidence="1">
    <location>
        <begin position="697"/>
        <end position="723"/>
    </location>
</feature>
<accession>G0UJL5</accession>
<dbReference type="PANTHER" id="PTHR47121">
    <property type="entry name" value="THYLAKOID LUMENAL PROTEIN TL20.3, CHLOROPLASTIC"/>
    <property type="match status" value="1"/>
</dbReference>
<dbReference type="InterPro" id="IPR053285">
    <property type="entry name" value="Thylakoid_lumenal_pentapeptide"/>
</dbReference>
<evidence type="ECO:0000256" key="1">
    <source>
        <dbReference type="SAM" id="MobiDB-lite"/>
    </source>
</evidence>
<dbReference type="AlphaFoldDB" id="G0UJL5"/>